<evidence type="ECO:0000313" key="3">
    <source>
        <dbReference type="Proteomes" id="UP000095751"/>
    </source>
</evidence>
<organism evidence="2 3">
    <name type="scientific">Fragilariopsis cylindrus CCMP1102</name>
    <dbReference type="NCBI Taxonomy" id="635003"/>
    <lineage>
        <taxon>Eukaryota</taxon>
        <taxon>Sar</taxon>
        <taxon>Stramenopiles</taxon>
        <taxon>Ochrophyta</taxon>
        <taxon>Bacillariophyta</taxon>
        <taxon>Bacillariophyceae</taxon>
        <taxon>Bacillariophycidae</taxon>
        <taxon>Bacillariales</taxon>
        <taxon>Bacillariaceae</taxon>
        <taxon>Fragilariopsis</taxon>
    </lineage>
</organism>
<evidence type="ECO:0000256" key="1">
    <source>
        <dbReference type="SAM" id="SignalP"/>
    </source>
</evidence>
<evidence type="ECO:0000313" key="2">
    <source>
        <dbReference type="EMBL" id="OEU19085.1"/>
    </source>
</evidence>
<keyword evidence="3" id="KW-1185">Reference proteome</keyword>
<dbReference type="AlphaFoldDB" id="A0A1E7FLY9"/>
<name>A0A1E7FLY9_9STRA</name>
<dbReference type="EMBL" id="KV784356">
    <property type="protein sequence ID" value="OEU19085.1"/>
    <property type="molecule type" value="Genomic_DNA"/>
</dbReference>
<dbReference type="Proteomes" id="UP000095751">
    <property type="component" value="Unassembled WGS sequence"/>
</dbReference>
<gene>
    <name evidence="2" type="ORF">FRACYDRAFT_237378</name>
</gene>
<proteinExistence type="predicted"/>
<keyword evidence="1" id="KW-0732">Signal</keyword>
<dbReference type="InParanoid" id="A0A1E7FLY9"/>
<reference evidence="2 3" key="1">
    <citation type="submission" date="2016-09" db="EMBL/GenBank/DDBJ databases">
        <title>Extensive genetic diversity and differential bi-allelic expression allows diatom success in the polar Southern Ocean.</title>
        <authorList>
            <consortium name="DOE Joint Genome Institute"/>
            <person name="Mock T."/>
            <person name="Otillar R.P."/>
            <person name="Strauss J."/>
            <person name="Dupont C."/>
            <person name="Frickenhaus S."/>
            <person name="Maumus F."/>
            <person name="Mcmullan M."/>
            <person name="Sanges R."/>
            <person name="Schmutz J."/>
            <person name="Toseland A."/>
            <person name="Valas R."/>
            <person name="Veluchamy A."/>
            <person name="Ward B.J."/>
            <person name="Allen A."/>
            <person name="Barry K."/>
            <person name="Falciatore A."/>
            <person name="Ferrante M."/>
            <person name="Fortunato A.E."/>
            <person name="Gloeckner G."/>
            <person name="Gruber A."/>
            <person name="Hipkin R."/>
            <person name="Janech M."/>
            <person name="Kroth P."/>
            <person name="Leese F."/>
            <person name="Lindquist E."/>
            <person name="Lyon B.R."/>
            <person name="Martin J."/>
            <person name="Mayer C."/>
            <person name="Parker M."/>
            <person name="Quesneville H."/>
            <person name="Raymond J."/>
            <person name="Uhlig C."/>
            <person name="Valentin K.U."/>
            <person name="Worden A.Z."/>
            <person name="Armbrust E.V."/>
            <person name="Bowler C."/>
            <person name="Green B."/>
            <person name="Moulton V."/>
            <person name="Van Oosterhout C."/>
            <person name="Grigoriev I."/>
        </authorList>
    </citation>
    <scope>NUCLEOTIDE SEQUENCE [LARGE SCALE GENOMIC DNA]</scope>
    <source>
        <strain evidence="2 3">CCMP1102</strain>
    </source>
</reference>
<dbReference type="OrthoDB" id="42697at2759"/>
<accession>A0A1E7FLY9</accession>
<feature type="chain" id="PRO_5009193345" evidence="1">
    <location>
        <begin position="31"/>
        <end position="326"/>
    </location>
</feature>
<protein>
    <submittedName>
        <fullName evidence="2">Uncharacterized protein</fullName>
    </submittedName>
</protein>
<dbReference type="KEGG" id="fcy:FRACYDRAFT_237378"/>
<sequence length="326" mass="36077">MTRLGRGSVIQYLHVSSIALLLVYVNVVNGEEKCTPCEDGSDFRLAAPQPTCNDILMETKSKTNGLFDTDQQCKNLQLNNYQKGCCAFPPFDYCTFCDDPNITPNLDLYVPTGQFADPYNCYEYSYQNEAMIGMFEDGKCEDTFMRRAGHYCGCGSTQKQECYLCPDGNPPTKPQKMDSWITNTNCRGIEYLFSLFKEDECSSYPFMAGGDLSIYCGCGGLNTTEIEEQEEIYTCSFCENGGVVTNPTTVYNPTALPSTQHKTCSQAEDFARTIIKTPAGCRNPNYFGLAREICTCTDSSSSSSLGFSTIVGSMMMMTGPLLVLLL</sequence>
<feature type="signal peptide" evidence="1">
    <location>
        <begin position="1"/>
        <end position="30"/>
    </location>
</feature>